<sequence>MVHGKSLRVLIGTETFPPEVNGAAKFSGRLASCLIERGHIVRVVAPSRTRGRGGEYLEEIEGNAVLVYRLPSVKWPGHSWFRFASPLFVSRFCSKIIDDFQPDVIHYQSHFMIGLSLSKKGRARGVRLVGTNHFMPDNVIHYCEFLPTFLHKFLWKANWHYASRCFARADVVTSPTQSAANFLERYTTIENVVPISCGIDLSGYTPSFERGSVLLYVGRITREKQLDVLIRAFAKLNNKDITLKLVGIGEEVEPLRALAYSLGVSDRVVFCGYLEEGDLRKTYSEASVFVMPSTAELQSIATMEAMASGLPVVGADSMALPHLVRDGENGYLFSPGDPDDLASKLTAVIALDDADFAAMQRRSLEIVAEHEIDRTIDAFERLYAGSQVSCN</sequence>
<dbReference type="Pfam" id="PF13439">
    <property type="entry name" value="Glyco_transf_4"/>
    <property type="match status" value="1"/>
</dbReference>
<evidence type="ECO:0000313" key="6">
    <source>
        <dbReference type="EMBL" id="AAO44409.1"/>
    </source>
</evidence>
<dbReference type="OrthoDB" id="9802525at2"/>
<dbReference type="Gene3D" id="3.40.50.2000">
    <property type="entry name" value="Glycogen Phosphorylase B"/>
    <property type="match status" value="2"/>
</dbReference>
<protein>
    <recommendedName>
        <fullName evidence="1">D-inositol 3-phosphate glycosyltransferase</fullName>
    </recommendedName>
</protein>
<dbReference type="InterPro" id="IPR001296">
    <property type="entry name" value="Glyco_trans_1"/>
</dbReference>
<dbReference type="SUPFAM" id="SSF53756">
    <property type="entry name" value="UDP-Glycosyltransferase/glycogen phosphorylase"/>
    <property type="match status" value="1"/>
</dbReference>
<keyword evidence="7" id="KW-1185">Reference proteome</keyword>
<dbReference type="Pfam" id="PF00534">
    <property type="entry name" value="Glycos_transf_1"/>
    <property type="match status" value="1"/>
</dbReference>
<evidence type="ECO:0000259" key="4">
    <source>
        <dbReference type="Pfam" id="PF00534"/>
    </source>
</evidence>
<evidence type="ECO:0000313" key="7">
    <source>
        <dbReference type="Proteomes" id="UP000002200"/>
    </source>
</evidence>
<dbReference type="CAZy" id="GT4">
    <property type="family name" value="Glycosyltransferase Family 4"/>
</dbReference>
<keyword evidence="2" id="KW-0328">Glycosyltransferase</keyword>
<dbReference type="GeneID" id="67388237"/>
<dbReference type="HOGENOM" id="CLU_009583_2_0_11"/>
<dbReference type="PANTHER" id="PTHR45947:SF3">
    <property type="entry name" value="SULFOQUINOVOSYL TRANSFERASE SQD2"/>
    <property type="match status" value="1"/>
</dbReference>
<dbReference type="PANTHER" id="PTHR45947">
    <property type="entry name" value="SULFOQUINOVOSYL TRANSFERASE SQD2"/>
    <property type="match status" value="1"/>
</dbReference>
<evidence type="ECO:0000256" key="2">
    <source>
        <dbReference type="ARBA" id="ARBA00022676"/>
    </source>
</evidence>
<dbReference type="InterPro" id="IPR028098">
    <property type="entry name" value="Glyco_trans_4-like_N"/>
</dbReference>
<feature type="domain" description="Glycosyltransferase subfamily 4-like N-terminal" evidence="5">
    <location>
        <begin position="20"/>
        <end position="202"/>
    </location>
</feature>
<reference evidence="6 7" key="1">
    <citation type="journal article" date="2003" name="Genome Res.">
        <title>Tropheryma whipplei twist: a human pathogenic Actinobacteria with a reduced genome.</title>
        <authorList>
            <person name="Raoult D."/>
            <person name="Ogata H."/>
            <person name="Audic S."/>
            <person name="Robert C."/>
            <person name="Suhre K."/>
            <person name="Drancourt M."/>
            <person name="Claverie J.-M."/>
        </authorList>
    </citation>
    <scope>NUCLEOTIDE SEQUENCE [LARGE SCALE GENOMIC DNA]</scope>
    <source>
        <strain evidence="6 7">Twist</strain>
    </source>
</reference>
<dbReference type="STRING" id="203267.TWT_312"/>
<dbReference type="AlphaFoldDB" id="Q83GH6"/>
<dbReference type="GO" id="GO:1901137">
    <property type="term" value="P:carbohydrate derivative biosynthetic process"/>
    <property type="evidence" value="ECO:0007669"/>
    <property type="project" value="UniProtKB-ARBA"/>
</dbReference>
<dbReference type="KEGG" id="twh:TWT_312"/>
<evidence type="ECO:0000259" key="5">
    <source>
        <dbReference type="Pfam" id="PF13439"/>
    </source>
</evidence>
<name>Q83GH6_TROWT</name>
<feature type="domain" description="Glycosyl transferase family 1" evidence="4">
    <location>
        <begin position="209"/>
        <end position="351"/>
    </location>
</feature>
<evidence type="ECO:0000256" key="3">
    <source>
        <dbReference type="ARBA" id="ARBA00022679"/>
    </source>
</evidence>
<dbReference type="RefSeq" id="WP_011096408.1">
    <property type="nucleotide sequence ID" value="NC_004572.3"/>
</dbReference>
<accession>Q83GH6</accession>
<organism evidence="6 7">
    <name type="scientific">Tropheryma whipplei (strain Twist)</name>
    <name type="common">Whipple's bacillus</name>
    <dbReference type="NCBI Taxonomy" id="203267"/>
    <lineage>
        <taxon>Bacteria</taxon>
        <taxon>Bacillati</taxon>
        <taxon>Actinomycetota</taxon>
        <taxon>Actinomycetes</taxon>
        <taxon>Micrococcales</taxon>
        <taxon>Tropherymataceae</taxon>
        <taxon>Tropheryma</taxon>
    </lineage>
</organism>
<dbReference type="GO" id="GO:0016757">
    <property type="term" value="F:glycosyltransferase activity"/>
    <property type="evidence" value="ECO:0007669"/>
    <property type="project" value="UniProtKB-KW"/>
</dbReference>
<keyword evidence="3 6" id="KW-0808">Transferase</keyword>
<gene>
    <name evidence="6" type="ordered locus">TWT_312</name>
</gene>
<dbReference type="EMBL" id="AE014184">
    <property type="protein sequence ID" value="AAO44409.1"/>
    <property type="molecule type" value="Genomic_DNA"/>
</dbReference>
<dbReference type="eggNOG" id="COG0438">
    <property type="taxonomic scope" value="Bacteria"/>
</dbReference>
<dbReference type="Proteomes" id="UP000002200">
    <property type="component" value="Chromosome"/>
</dbReference>
<evidence type="ECO:0000256" key="1">
    <source>
        <dbReference type="ARBA" id="ARBA00021292"/>
    </source>
</evidence>
<dbReference type="InterPro" id="IPR050194">
    <property type="entry name" value="Glycosyltransferase_grp1"/>
</dbReference>
<proteinExistence type="predicted"/>